<dbReference type="GO" id="GO:0016274">
    <property type="term" value="F:protein-arginine N-methyltransferase activity"/>
    <property type="evidence" value="ECO:0007669"/>
    <property type="project" value="InterPro"/>
</dbReference>
<evidence type="ECO:0000256" key="4">
    <source>
        <dbReference type="PIRNR" id="PIRNR015894"/>
    </source>
</evidence>
<gene>
    <name evidence="11" type="ORF">CYLTODRAFT_417963</name>
</gene>
<dbReference type="Proteomes" id="UP000054007">
    <property type="component" value="Unassembled WGS sequence"/>
</dbReference>
<evidence type="ECO:0000256" key="5">
    <source>
        <dbReference type="PIRSR" id="PIRSR015894-1"/>
    </source>
</evidence>
<keyword evidence="12" id="KW-1185">Reference proteome</keyword>
<evidence type="ECO:0000256" key="1">
    <source>
        <dbReference type="ARBA" id="ARBA00022603"/>
    </source>
</evidence>
<evidence type="ECO:0000259" key="8">
    <source>
        <dbReference type="Pfam" id="PF05185"/>
    </source>
</evidence>
<feature type="binding site" evidence="6">
    <location>
        <begin position="410"/>
        <end position="411"/>
    </location>
    <ligand>
        <name>S-adenosyl-L-methionine</name>
        <dbReference type="ChEBI" id="CHEBI:59789"/>
    </ligand>
</feature>
<dbReference type="SUPFAM" id="SSF53335">
    <property type="entry name" value="S-adenosyl-L-methionine-dependent methyltransferases"/>
    <property type="match status" value="1"/>
</dbReference>
<accession>A0A0D7BQD3</accession>
<feature type="binding site" evidence="6">
    <location>
        <position position="321"/>
    </location>
    <ligand>
        <name>S-adenosyl-L-methionine</name>
        <dbReference type="ChEBI" id="CHEBI:59789"/>
    </ligand>
</feature>
<dbReference type="PANTHER" id="PTHR10738">
    <property type="entry name" value="PROTEIN ARGININE N-METHYLTRANSFERASE 5"/>
    <property type="match status" value="1"/>
</dbReference>
<evidence type="ECO:0000313" key="11">
    <source>
        <dbReference type="EMBL" id="KIY72379.1"/>
    </source>
</evidence>
<name>A0A0D7BQD3_9AGAR</name>
<evidence type="ECO:0000256" key="6">
    <source>
        <dbReference type="PIRSR" id="PIRSR015894-2"/>
    </source>
</evidence>
<dbReference type="InterPro" id="IPR035248">
    <property type="entry name" value="PRMT5_C"/>
</dbReference>
<dbReference type="Gene3D" id="2.70.160.11">
    <property type="entry name" value="Hnrnp arginine n-methyltransferase1"/>
    <property type="match status" value="1"/>
</dbReference>
<dbReference type="STRING" id="1314674.A0A0D7BQD3"/>
<feature type="domain" description="PRMT5 TIM barrel" evidence="9">
    <location>
        <begin position="23"/>
        <end position="285"/>
    </location>
</feature>
<dbReference type="GO" id="GO:0032259">
    <property type="term" value="P:methylation"/>
    <property type="evidence" value="ECO:0007669"/>
    <property type="project" value="UniProtKB-KW"/>
</dbReference>
<proteinExistence type="inferred from homology"/>
<organism evidence="11 12">
    <name type="scientific">Cylindrobasidium torrendii FP15055 ss-10</name>
    <dbReference type="NCBI Taxonomy" id="1314674"/>
    <lineage>
        <taxon>Eukaryota</taxon>
        <taxon>Fungi</taxon>
        <taxon>Dikarya</taxon>
        <taxon>Basidiomycota</taxon>
        <taxon>Agaricomycotina</taxon>
        <taxon>Agaricomycetes</taxon>
        <taxon>Agaricomycetidae</taxon>
        <taxon>Agaricales</taxon>
        <taxon>Marasmiineae</taxon>
        <taxon>Physalacriaceae</taxon>
        <taxon>Cylindrobasidium</taxon>
    </lineage>
</organism>
<dbReference type="OrthoDB" id="1368803at2759"/>
<dbReference type="InterPro" id="IPR029063">
    <property type="entry name" value="SAM-dependent_MTases_sf"/>
</dbReference>
<evidence type="ECO:0000256" key="3">
    <source>
        <dbReference type="ARBA" id="ARBA00022691"/>
    </source>
</evidence>
<dbReference type="InterPro" id="IPR007857">
    <property type="entry name" value="Arg_MeTrfase_PRMT5"/>
</dbReference>
<evidence type="ECO:0000313" key="12">
    <source>
        <dbReference type="Proteomes" id="UP000054007"/>
    </source>
</evidence>
<feature type="binding site" evidence="6">
    <location>
        <position position="385"/>
    </location>
    <ligand>
        <name>S-adenosyl-L-methionine</name>
        <dbReference type="ChEBI" id="CHEBI:59789"/>
    </ligand>
</feature>
<dbReference type="Pfam" id="PF17286">
    <property type="entry name" value="PRMT5_C"/>
    <property type="match status" value="1"/>
</dbReference>
<keyword evidence="3 4" id="KW-0949">S-adenosyl-L-methionine</keyword>
<protein>
    <recommendedName>
        <fullName evidence="4">Protein arginine N-methyltransferase</fullName>
    </recommendedName>
</protein>
<dbReference type="PROSITE" id="PS51678">
    <property type="entry name" value="SAM_MT_PRMT"/>
    <property type="match status" value="1"/>
</dbReference>
<dbReference type="PANTHER" id="PTHR10738:SF0">
    <property type="entry name" value="PROTEIN ARGININE N-METHYLTRANSFERASE 5"/>
    <property type="match status" value="1"/>
</dbReference>
<feature type="active site" description="Proton donor/acceptor" evidence="5">
    <location>
        <position position="435"/>
    </location>
</feature>
<sequence length="692" mass="77355">MSRLGIALLPTNYTTTLPEGSAYDSLCLQITTEHWCERWRDMCIGSDSPKDSGSRAKTEATAERWRASQVYELGELNDTEHLAPENTILLVSPWLELDAPDAWVRHDTVVAFRQELAYASYLSMHTAIVPAPQANNRTQAAAFARALHSALLSFPGLHLAVRVPIYYYPTHDFHQPWQTWDLLRSMCEYHPRLSVALDLSPLPATLPSLIDAWNAEPVSHVVLPASLFISNAKGYPVLSKSTQGVVRNLIVHQPSVTFVLSGTDTNLHSKGGDKAYPQYIQHLHRTTAAKEGSMEYWARGYGDLLQAPLQPLMDNLQNTTYETFEQDPVKYAHYEEAIYRALMDRKERERLVLLVAGAGRGPLVKRALTALGRSKTLNAKVYVVEKNPNAWIGLQRTFKDEDRVQLLFGDMREAAIPEQVDIVISELLGSFGDNELSPECLDGVEKCLKPDGISIPCSYTAHITPLSSARLWQEARDRGGKGEEPYVVMFQSTRRLSPYVHECWEFAHPRLTPLGCDNGHNVRSAETVFNIPYGGILHGFAGYFEAVLYDTIGLSIHPERKDQVSKDMLSWFPMYIPIREPLYLPAGCELHTSIWRLTDGKKVWYEWCAEAFLDVGGSPVFSSVKSFGSSSTLGVPSSPALMTHPPPSPLIDAIEMKSPFDRNSQQFQHIGKLKIGQTGLHNPSGRSSWIGL</sequence>
<keyword evidence="2 4" id="KW-0808">Transferase</keyword>
<reference evidence="11 12" key="1">
    <citation type="journal article" date="2015" name="Fungal Genet. Biol.">
        <title>Evolution of novel wood decay mechanisms in Agaricales revealed by the genome sequences of Fistulina hepatica and Cylindrobasidium torrendii.</title>
        <authorList>
            <person name="Floudas D."/>
            <person name="Held B.W."/>
            <person name="Riley R."/>
            <person name="Nagy L.G."/>
            <person name="Koehler G."/>
            <person name="Ransdell A.S."/>
            <person name="Younus H."/>
            <person name="Chow J."/>
            <person name="Chiniquy J."/>
            <person name="Lipzen A."/>
            <person name="Tritt A."/>
            <person name="Sun H."/>
            <person name="Haridas S."/>
            <person name="LaButti K."/>
            <person name="Ohm R.A."/>
            <person name="Kues U."/>
            <person name="Blanchette R.A."/>
            <person name="Grigoriev I.V."/>
            <person name="Minto R.E."/>
            <person name="Hibbett D.S."/>
        </authorList>
    </citation>
    <scope>NUCLEOTIDE SEQUENCE [LARGE SCALE GENOMIC DNA]</scope>
    <source>
        <strain evidence="11 12">FP15055 ss-10</strain>
    </source>
</reference>
<dbReference type="PIRSF" id="PIRSF015894">
    <property type="entry name" value="Skb1_MeTrfase"/>
    <property type="match status" value="1"/>
</dbReference>
<dbReference type="AlphaFoldDB" id="A0A0D7BQD3"/>
<dbReference type="Pfam" id="PF05185">
    <property type="entry name" value="PRMT5"/>
    <property type="match status" value="1"/>
</dbReference>
<dbReference type="Gene3D" id="3.20.20.150">
    <property type="entry name" value="Divalent-metal-dependent TIM barrel enzymes"/>
    <property type="match status" value="1"/>
</dbReference>
<feature type="site" description="Critical for specifying symmetric addition of methyl groups" evidence="7">
    <location>
        <position position="324"/>
    </location>
</feature>
<feature type="binding site" evidence="6">
    <location>
        <begin position="330"/>
        <end position="331"/>
    </location>
    <ligand>
        <name>S-adenosyl-L-methionine</name>
        <dbReference type="ChEBI" id="CHEBI:59789"/>
    </ligand>
</feature>
<dbReference type="GO" id="GO:0005829">
    <property type="term" value="C:cytosol"/>
    <property type="evidence" value="ECO:0007669"/>
    <property type="project" value="TreeGrafter"/>
</dbReference>
<dbReference type="Gene3D" id="3.40.50.150">
    <property type="entry name" value="Vaccinia Virus protein VP39"/>
    <property type="match status" value="1"/>
</dbReference>
<feature type="active site" description="Proton donor/acceptor" evidence="5">
    <location>
        <position position="426"/>
    </location>
</feature>
<evidence type="ECO:0000259" key="9">
    <source>
        <dbReference type="Pfam" id="PF17285"/>
    </source>
</evidence>
<feature type="domain" description="PRMT5 arginine-N-methyltransferase" evidence="8">
    <location>
        <begin position="295"/>
        <end position="455"/>
    </location>
</feature>
<evidence type="ECO:0000259" key="10">
    <source>
        <dbReference type="Pfam" id="PF17286"/>
    </source>
</evidence>
<dbReference type="GO" id="GO:0006355">
    <property type="term" value="P:regulation of DNA-templated transcription"/>
    <property type="evidence" value="ECO:0007669"/>
    <property type="project" value="TreeGrafter"/>
</dbReference>
<evidence type="ECO:0000256" key="7">
    <source>
        <dbReference type="PIRSR" id="PIRSR015894-3"/>
    </source>
</evidence>
<keyword evidence="1 4" id="KW-0489">Methyltransferase</keyword>
<dbReference type="InterPro" id="IPR025799">
    <property type="entry name" value="Arg_MeTrfase"/>
</dbReference>
<comment type="similarity">
    <text evidence="4">Belongs to the class I-like SAM-binding methyltransferase superfamily.</text>
</comment>
<dbReference type="GO" id="GO:0005634">
    <property type="term" value="C:nucleus"/>
    <property type="evidence" value="ECO:0007669"/>
    <property type="project" value="TreeGrafter"/>
</dbReference>
<dbReference type="InterPro" id="IPR035075">
    <property type="entry name" value="PRMT5"/>
</dbReference>
<dbReference type="InterPro" id="IPR035247">
    <property type="entry name" value="PRMT5_TIM"/>
</dbReference>
<dbReference type="EMBL" id="KN880444">
    <property type="protein sequence ID" value="KIY72379.1"/>
    <property type="molecule type" value="Genomic_DNA"/>
</dbReference>
<evidence type="ECO:0000256" key="2">
    <source>
        <dbReference type="ARBA" id="ARBA00022679"/>
    </source>
</evidence>
<feature type="domain" description="PRMT5 oligomerisation" evidence="10">
    <location>
        <begin position="458"/>
        <end position="690"/>
    </location>
</feature>
<dbReference type="Pfam" id="PF17285">
    <property type="entry name" value="PRMT5_TIM"/>
    <property type="match status" value="1"/>
</dbReference>